<dbReference type="EMBL" id="JH668414">
    <property type="protein sequence ID" value="KAG6451814.1"/>
    <property type="molecule type" value="Genomic_DNA"/>
</dbReference>
<dbReference type="AlphaFoldDB" id="A0A921Z5W9"/>
<dbReference type="InterPro" id="IPR007320">
    <property type="entry name" value="PDCD2_C"/>
</dbReference>
<keyword evidence="3" id="KW-0862">Zinc</keyword>
<name>A0A921Z5W9_MANSE</name>
<evidence type="ECO:0000256" key="2">
    <source>
        <dbReference type="ARBA" id="ARBA00022771"/>
    </source>
</evidence>
<evidence type="ECO:0000313" key="7">
    <source>
        <dbReference type="Proteomes" id="UP000791440"/>
    </source>
</evidence>
<dbReference type="InterPro" id="IPR002893">
    <property type="entry name" value="Znf_MYND"/>
</dbReference>
<protein>
    <recommendedName>
        <fullName evidence="5">MYND-type domain-containing protein</fullName>
    </recommendedName>
</protein>
<dbReference type="PANTHER" id="PTHR12298">
    <property type="entry name" value="PCDC2 PROGRAMMED CELL DEATH PROTEIN 2 -RELATED"/>
    <property type="match status" value="1"/>
</dbReference>
<sequence>MNNSIDQKNMSNKVDIGILEEKSNWLLHPRFFPSKIGGKPAWLNLKDLPKPEEVSCKKCQEPLVFLCQVYAPYEESDDCFHRTLFVFVCRNGGCCGTNTADNFLVMRCQLPRKNDFYSYEPYEECENEKFAMDKWTKLCEICGIKAPSHCSKCKQTYYCSRKHQILDWQKGHKENCPKVSRSSICSDNYFKVTEAAKSLLFREWELIVDEEDEGDDKNVDVNVEMDKLRKLMQEKRAGTLSDISDNELEQYTQTLPEDKVFNKFSKRVARHPDQVLRYERGGCPLWITSNEGSVIHVPKCQYCNEDRQFEFQIMPQLLNFIDVGIDFNSIDWGVLAVYTCRASCNEGPAYKQEFMIKQDLLK</sequence>
<evidence type="ECO:0000313" key="6">
    <source>
        <dbReference type="EMBL" id="KAG6451814.1"/>
    </source>
</evidence>
<reference evidence="6" key="2">
    <citation type="submission" date="2020-12" db="EMBL/GenBank/DDBJ databases">
        <authorList>
            <person name="Kanost M."/>
        </authorList>
    </citation>
    <scope>NUCLEOTIDE SEQUENCE</scope>
</reference>
<gene>
    <name evidence="6" type="ORF">O3G_MSEX007355</name>
</gene>
<keyword evidence="2 4" id="KW-0863">Zinc-finger</keyword>
<dbReference type="Pfam" id="PF04194">
    <property type="entry name" value="PDCD2_C"/>
    <property type="match status" value="1"/>
</dbReference>
<evidence type="ECO:0000256" key="1">
    <source>
        <dbReference type="ARBA" id="ARBA00022723"/>
    </source>
</evidence>
<evidence type="ECO:0000256" key="3">
    <source>
        <dbReference type="ARBA" id="ARBA00022833"/>
    </source>
</evidence>
<dbReference type="Pfam" id="PF01753">
    <property type="entry name" value="zf-MYND"/>
    <property type="match status" value="1"/>
</dbReference>
<accession>A0A921Z5W9</accession>
<keyword evidence="1" id="KW-0479">Metal-binding</keyword>
<reference evidence="6" key="1">
    <citation type="journal article" date="2016" name="Insect Biochem. Mol. Biol.">
        <title>Multifaceted biological insights from a draft genome sequence of the tobacco hornworm moth, Manduca sexta.</title>
        <authorList>
            <person name="Kanost M.R."/>
            <person name="Arrese E.L."/>
            <person name="Cao X."/>
            <person name="Chen Y.R."/>
            <person name="Chellapilla S."/>
            <person name="Goldsmith M.R."/>
            <person name="Grosse-Wilde E."/>
            <person name="Heckel D.G."/>
            <person name="Herndon N."/>
            <person name="Jiang H."/>
            <person name="Papanicolaou A."/>
            <person name="Qu J."/>
            <person name="Soulages J.L."/>
            <person name="Vogel H."/>
            <person name="Walters J."/>
            <person name="Waterhouse R.M."/>
            <person name="Ahn S.J."/>
            <person name="Almeida F.C."/>
            <person name="An C."/>
            <person name="Aqrawi P."/>
            <person name="Bretschneider A."/>
            <person name="Bryant W.B."/>
            <person name="Bucks S."/>
            <person name="Chao H."/>
            <person name="Chevignon G."/>
            <person name="Christen J.M."/>
            <person name="Clarke D.F."/>
            <person name="Dittmer N.T."/>
            <person name="Ferguson L.C.F."/>
            <person name="Garavelou S."/>
            <person name="Gordon K.H.J."/>
            <person name="Gunaratna R.T."/>
            <person name="Han Y."/>
            <person name="Hauser F."/>
            <person name="He Y."/>
            <person name="Heidel-Fischer H."/>
            <person name="Hirsh A."/>
            <person name="Hu Y."/>
            <person name="Jiang H."/>
            <person name="Kalra D."/>
            <person name="Klinner C."/>
            <person name="Konig C."/>
            <person name="Kovar C."/>
            <person name="Kroll A.R."/>
            <person name="Kuwar S.S."/>
            <person name="Lee S.L."/>
            <person name="Lehman R."/>
            <person name="Li K."/>
            <person name="Li Z."/>
            <person name="Liang H."/>
            <person name="Lovelace S."/>
            <person name="Lu Z."/>
            <person name="Mansfield J.H."/>
            <person name="McCulloch K.J."/>
            <person name="Mathew T."/>
            <person name="Morton B."/>
            <person name="Muzny D.M."/>
            <person name="Neunemann D."/>
            <person name="Ongeri F."/>
            <person name="Pauchet Y."/>
            <person name="Pu L.L."/>
            <person name="Pyrousis I."/>
            <person name="Rao X.J."/>
            <person name="Redding A."/>
            <person name="Roesel C."/>
            <person name="Sanchez-Gracia A."/>
            <person name="Schaack S."/>
            <person name="Shukla A."/>
            <person name="Tetreau G."/>
            <person name="Wang Y."/>
            <person name="Xiong G.H."/>
            <person name="Traut W."/>
            <person name="Walsh T.K."/>
            <person name="Worley K.C."/>
            <person name="Wu D."/>
            <person name="Wu W."/>
            <person name="Wu Y.Q."/>
            <person name="Zhang X."/>
            <person name="Zou Z."/>
            <person name="Zucker H."/>
            <person name="Briscoe A.D."/>
            <person name="Burmester T."/>
            <person name="Clem R.J."/>
            <person name="Feyereisen R."/>
            <person name="Grimmelikhuijzen C.J.P."/>
            <person name="Hamodrakas S.J."/>
            <person name="Hansson B.S."/>
            <person name="Huguet E."/>
            <person name="Jermiin L.S."/>
            <person name="Lan Q."/>
            <person name="Lehman H.K."/>
            <person name="Lorenzen M."/>
            <person name="Merzendorfer H."/>
            <person name="Michalopoulos I."/>
            <person name="Morton D.B."/>
            <person name="Muthukrishnan S."/>
            <person name="Oakeshott J.G."/>
            <person name="Palmer W."/>
            <person name="Park Y."/>
            <person name="Passarelli A.L."/>
            <person name="Rozas J."/>
            <person name="Schwartz L.M."/>
            <person name="Smith W."/>
            <person name="Southgate A."/>
            <person name="Vilcinskas A."/>
            <person name="Vogt R."/>
            <person name="Wang P."/>
            <person name="Werren J."/>
            <person name="Yu X.Q."/>
            <person name="Zhou J.J."/>
            <person name="Brown S.J."/>
            <person name="Scherer S.E."/>
            <person name="Richards S."/>
            <person name="Blissard G.W."/>
        </authorList>
    </citation>
    <scope>NUCLEOTIDE SEQUENCE</scope>
</reference>
<dbReference type="Proteomes" id="UP000791440">
    <property type="component" value="Unassembled WGS sequence"/>
</dbReference>
<evidence type="ECO:0000259" key="5">
    <source>
        <dbReference type="PROSITE" id="PS50865"/>
    </source>
</evidence>
<organism evidence="6 7">
    <name type="scientific">Manduca sexta</name>
    <name type="common">Tobacco hawkmoth</name>
    <name type="synonym">Tobacco hornworm</name>
    <dbReference type="NCBI Taxonomy" id="7130"/>
    <lineage>
        <taxon>Eukaryota</taxon>
        <taxon>Metazoa</taxon>
        <taxon>Ecdysozoa</taxon>
        <taxon>Arthropoda</taxon>
        <taxon>Hexapoda</taxon>
        <taxon>Insecta</taxon>
        <taxon>Pterygota</taxon>
        <taxon>Neoptera</taxon>
        <taxon>Endopterygota</taxon>
        <taxon>Lepidoptera</taxon>
        <taxon>Glossata</taxon>
        <taxon>Ditrysia</taxon>
        <taxon>Bombycoidea</taxon>
        <taxon>Sphingidae</taxon>
        <taxon>Sphinginae</taxon>
        <taxon>Sphingini</taxon>
        <taxon>Manduca</taxon>
    </lineage>
</organism>
<dbReference type="SUPFAM" id="SSF144232">
    <property type="entry name" value="HIT/MYND zinc finger-like"/>
    <property type="match status" value="1"/>
</dbReference>
<evidence type="ECO:0000256" key="4">
    <source>
        <dbReference type="PROSITE-ProRule" id="PRU00134"/>
    </source>
</evidence>
<keyword evidence="7" id="KW-1185">Reference proteome</keyword>
<dbReference type="PROSITE" id="PS01360">
    <property type="entry name" value="ZF_MYND_1"/>
    <property type="match status" value="1"/>
</dbReference>
<dbReference type="GO" id="GO:0005634">
    <property type="term" value="C:nucleus"/>
    <property type="evidence" value="ECO:0007669"/>
    <property type="project" value="TreeGrafter"/>
</dbReference>
<proteinExistence type="predicted"/>
<feature type="domain" description="MYND-type" evidence="5">
    <location>
        <begin position="139"/>
        <end position="176"/>
    </location>
</feature>
<comment type="caution">
    <text evidence="6">The sequence shown here is derived from an EMBL/GenBank/DDBJ whole genome shotgun (WGS) entry which is preliminary data.</text>
</comment>
<dbReference type="GO" id="GO:0008270">
    <property type="term" value="F:zinc ion binding"/>
    <property type="evidence" value="ECO:0007669"/>
    <property type="project" value="UniProtKB-KW"/>
</dbReference>
<dbReference type="GO" id="GO:0005737">
    <property type="term" value="C:cytoplasm"/>
    <property type="evidence" value="ECO:0007669"/>
    <property type="project" value="InterPro"/>
</dbReference>
<dbReference type="Gene3D" id="6.10.140.2220">
    <property type="match status" value="1"/>
</dbReference>
<dbReference type="PROSITE" id="PS50865">
    <property type="entry name" value="ZF_MYND_2"/>
    <property type="match status" value="1"/>
</dbReference>
<dbReference type="OrthoDB" id="443682at2759"/>
<dbReference type="PANTHER" id="PTHR12298:SF4">
    <property type="entry name" value="PROGRAMMED CELL DEATH PROTEIN 2"/>
    <property type="match status" value="1"/>
</dbReference>